<comment type="caution">
    <text evidence="12">The sequence shown here is derived from an EMBL/GenBank/DDBJ whole genome shotgun (WGS) entry which is preliminary data.</text>
</comment>
<dbReference type="InterPro" id="IPR001537">
    <property type="entry name" value="SpoU_MeTrfase"/>
</dbReference>
<evidence type="ECO:0000256" key="1">
    <source>
        <dbReference type="ARBA" id="ARBA00022603"/>
    </source>
</evidence>
<feature type="domain" description="tRNA/rRNA methyltransferase SpoU type" evidence="11">
    <location>
        <begin position="1695"/>
        <end position="1837"/>
    </location>
</feature>
<dbReference type="GO" id="GO:0141100">
    <property type="term" value="F:tRNA (guanine(18)-2'-O)-methyltransferase activity"/>
    <property type="evidence" value="ECO:0007669"/>
    <property type="project" value="UniProtKB-EC"/>
</dbReference>
<keyword evidence="3" id="KW-0949">S-adenosyl-L-methionine</keyword>
<evidence type="ECO:0000256" key="2">
    <source>
        <dbReference type="ARBA" id="ARBA00022679"/>
    </source>
</evidence>
<dbReference type="SUPFAM" id="SSF75217">
    <property type="entry name" value="alpha/beta knot"/>
    <property type="match status" value="1"/>
</dbReference>
<protein>
    <recommendedName>
        <fullName evidence="9">tRNA (guanosine(18)-2'-O)-methyltransferase TARBP1</fullName>
        <ecNumber evidence="8">2.1.1.34</ecNumber>
    </recommendedName>
    <alternativeName>
        <fullName evidence="10">TAR RNA-binding protein 1</fullName>
    </alternativeName>
</protein>
<dbReference type="GO" id="GO:0032259">
    <property type="term" value="P:methylation"/>
    <property type="evidence" value="ECO:0007669"/>
    <property type="project" value="UniProtKB-KW"/>
</dbReference>
<keyword evidence="5" id="KW-0007">Acetylation</keyword>
<evidence type="ECO:0000313" key="13">
    <source>
        <dbReference type="Proteomes" id="UP001630127"/>
    </source>
</evidence>
<gene>
    <name evidence="12" type="ORF">ACH5RR_038828</name>
</gene>
<organism evidence="12 13">
    <name type="scientific">Cinchona calisaya</name>
    <dbReference type="NCBI Taxonomy" id="153742"/>
    <lineage>
        <taxon>Eukaryota</taxon>
        <taxon>Viridiplantae</taxon>
        <taxon>Streptophyta</taxon>
        <taxon>Embryophyta</taxon>
        <taxon>Tracheophyta</taxon>
        <taxon>Spermatophyta</taxon>
        <taxon>Magnoliopsida</taxon>
        <taxon>eudicotyledons</taxon>
        <taxon>Gunneridae</taxon>
        <taxon>Pentapetalae</taxon>
        <taxon>asterids</taxon>
        <taxon>lamiids</taxon>
        <taxon>Gentianales</taxon>
        <taxon>Rubiaceae</taxon>
        <taxon>Cinchonoideae</taxon>
        <taxon>Cinchoneae</taxon>
        <taxon>Cinchona</taxon>
    </lineage>
</organism>
<accession>A0ABD2Y1T5</accession>
<comment type="function">
    <text evidence="7">S-adenosyl-L-methionine-dependent 2'-O-ribose methyltransferase that catalyzes the formation of 2'-O-methylguanosine at position 18 (Gm18) in a subset of tRNA. Selectively mediates Gm18 methylation of tRNAGln-TTG/CTG and tRNASer-TGA/GCT. Gm18 modification can enhance the stability of modified tRNAs.</text>
</comment>
<dbReference type="PANTHER" id="PTHR12029">
    <property type="entry name" value="RNA METHYLTRANSFERASE"/>
    <property type="match status" value="1"/>
</dbReference>
<proteinExistence type="predicted"/>
<reference evidence="12 13" key="1">
    <citation type="submission" date="2024-11" db="EMBL/GenBank/DDBJ databases">
        <title>A near-complete genome assembly of Cinchona calisaya.</title>
        <authorList>
            <person name="Lian D.C."/>
            <person name="Zhao X.W."/>
            <person name="Wei L."/>
        </authorList>
    </citation>
    <scope>NUCLEOTIDE SEQUENCE [LARGE SCALE GENOMIC DNA]</scope>
    <source>
        <tissue evidence="12">Nenye</tissue>
    </source>
</reference>
<evidence type="ECO:0000256" key="9">
    <source>
        <dbReference type="ARBA" id="ARBA00093636"/>
    </source>
</evidence>
<dbReference type="CDD" id="cd18091">
    <property type="entry name" value="SpoU-like_TRM3-like"/>
    <property type="match status" value="1"/>
</dbReference>
<sequence length="1846" mass="209510">MDPIINSLLGSFRRVPPAAIPAMLDCILASINSAPSSLFTSLLNEFPNITKEINVQGSKEMDTERDYCIGSYVGALCHLLKKSGSNVSEMKLFVWRILIPLLKLSHSSYHEIFNEVASMFFDAVLEMNNWEAVEATLVPFLFRLIGLSMGMNQSEESTIFEWSTYPILEDSDDHSTRLQSFRQYNDKSTDDVARDLILSQFDYFPLPISCHILTLTLDASFQCKHVIDCTCGLQIFAKNLLWDLCNLTFQMLSHSVEHRSSAVSILLPSVLKVFAAYCAFEVSIGGQSHVLTRKHVFEKIWTCCKTLFSLGLSERRDAYTILSLCISTGSFSNRTKDGNLVGTGETFDLTADKDFWDEIKRGLVDKETLTRKQSLHVLKTILNLKEGSCDYPGFSDTVTDRKSLDPRGMTKRERWADEEAKSLGVGKLYNFTEHGLNNRHRWEVFIFLYEMLEEYGTHLVEAAWNHQMNLLLHSSLLLENSVNSYSRDIRQNWMENVEEVYEWLAVLWERGFCHDNPQVRYLLMRSFLGIAWKDYGSHTRLLPEEFILGPLMLGLNEPVHHQDFGLKHVYSSCTIDAASSFLCQYCCYLDERKQIQFLCDLASAAKKHSFGRPGLMCLVECIASAAHGAEQHNNLRVTGFNEASSNIDQVKSAEGNSRKNDKADLLDFLRFIVESSKQHFNANYRLQVCERMLDAATLVMTAVDIPLEMLLHFISSLPREFTDFGGPLRFKVQKWLMMCDDKHCTSGSHNPNLELLTTLDGFPRKFVYSHLVESCVTFDDADIDLWEYEAKRWARVIFLVSKQEEFDTLFTFIQEYGTNLCKQYILLEWVPAKFFFLASSLVQELQINQDRSAEVSNRERSKANRYLPGTAAYTDFVGESSFLEKFAKLFLLILDELVSFTKSSCSIFWSSQVEQDCILPGSIRGRLGGPSLRRLSSSISTSVLQAIISLKSVASISRWCTQFTSDTSLSSAVSFLWGFCWKTVSSPLGISETEAEISLGAYEALAHILKELVFVSSPVSLDVIIENEISRVSEADDKPALDTLVQTFLQNINNLIATGNLVRTRRAILINCKWICLEYMLLIPKYVLEKNGYMRSRDISFSDTMAKQIFSDLVDNLENAGEMSVLPILRSVRLIVELFALKKMGLAVTSSDGMDAQVLWDLVKSSWILHVSCNKRRVAPIAALLSSILHYSLFSNECMHEIDDAPGPLKWFTEKILEEGTKSPRTIRLAALHLTGLLLANPIIIKYYLKELKLLTMYGSVAFDEDFEAELAENHDAKSEVSMLAQSPDPELTEEFINTELYARVSVAVLFCKLADMADMVGSSNEHRNSLAALSSGKIFLLELLQSALNDKDLSKELYKKHSAIHRRKIRTWQMICILSRFVYQDIVEEVTCSLHKALQRNNLPSVRQYLETFAIHIYLKFPSLVGQQLVPQLQNYDVRPQALSSYVFIAANVILHADREYQSRHLDELLPPIMPLLTSHHHTLRGFTQLLMYQILQKLLPAMDSGASITMSLEERCLGDLKSYLTENPDCARLRASMEGYLDAFDPNKSITPAGIFSNRVEEHEFECVPMTLMDQVTSFLNDTRDELRCSMARDAAAMKNEGFLTDDYNYPPEVAKGSSQEHASIHLQEDVLMDFQKKFTLSKHEIHTADFSMHNGKSFKLLADIQREDELLDQLLHSRNPDIQRLKARRQHFILVASLVDRIPNLAGLARTCEVFRAAGLAIADKNILSDKQFQLISVTAEKWVPIIEVPVSGVKNFLEKKKKEGFAILGLEQTANSKPLDQYAFPEKTVLVLGREKEGIPVEIIHILDACIEIPQLGVIRSLNVHVSGAIALWEYTRQQRLH</sequence>
<evidence type="ECO:0000256" key="4">
    <source>
        <dbReference type="ARBA" id="ARBA00022884"/>
    </source>
</evidence>
<evidence type="ECO:0000256" key="5">
    <source>
        <dbReference type="ARBA" id="ARBA00022990"/>
    </source>
</evidence>
<dbReference type="GO" id="GO:0003723">
    <property type="term" value="F:RNA binding"/>
    <property type="evidence" value="ECO:0007669"/>
    <property type="project" value="UniProtKB-KW"/>
</dbReference>
<comment type="catalytic activity">
    <reaction evidence="6">
        <text>guanosine(18) in tRNA + S-adenosyl-L-methionine = 2'-O-methylguanosine(18) in tRNA + S-adenosyl-L-homocysteine + H(+)</text>
        <dbReference type="Rhea" id="RHEA:20077"/>
        <dbReference type="Rhea" id="RHEA-COMP:10190"/>
        <dbReference type="Rhea" id="RHEA-COMP:10192"/>
        <dbReference type="ChEBI" id="CHEBI:15378"/>
        <dbReference type="ChEBI" id="CHEBI:57856"/>
        <dbReference type="ChEBI" id="CHEBI:59789"/>
        <dbReference type="ChEBI" id="CHEBI:74269"/>
        <dbReference type="ChEBI" id="CHEBI:74445"/>
        <dbReference type="EC" id="2.1.1.34"/>
    </reaction>
    <physiologicalReaction direction="left-to-right" evidence="6">
        <dbReference type="Rhea" id="RHEA:20078"/>
    </physiologicalReaction>
</comment>
<keyword evidence="1" id="KW-0489">Methyltransferase</keyword>
<evidence type="ECO:0000256" key="10">
    <source>
        <dbReference type="ARBA" id="ARBA00093656"/>
    </source>
</evidence>
<dbReference type="FunFam" id="3.40.1280.10:FF:000010">
    <property type="entry name" value="probable methyltransferase TARBP1"/>
    <property type="match status" value="1"/>
</dbReference>
<dbReference type="InterPro" id="IPR045330">
    <property type="entry name" value="TRM3/TARBP1"/>
</dbReference>
<dbReference type="EMBL" id="JBJUIK010000016">
    <property type="protein sequence ID" value="KAL3499735.1"/>
    <property type="molecule type" value="Genomic_DNA"/>
</dbReference>
<dbReference type="Pfam" id="PF00588">
    <property type="entry name" value="SpoU_methylase"/>
    <property type="match status" value="1"/>
</dbReference>
<name>A0ABD2Y1T5_9GENT</name>
<dbReference type="Proteomes" id="UP001630127">
    <property type="component" value="Unassembled WGS sequence"/>
</dbReference>
<keyword evidence="4" id="KW-0694">RNA-binding</keyword>
<evidence type="ECO:0000259" key="11">
    <source>
        <dbReference type="Pfam" id="PF00588"/>
    </source>
</evidence>
<keyword evidence="13" id="KW-1185">Reference proteome</keyword>
<evidence type="ECO:0000256" key="8">
    <source>
        <dbReference type="ARBA" id="ARBA00093594"/>
    </source>
</evidence>
<dbReference type="PANTHER" id="PTHR12029:SF11">
    <property type="entry name" value="METHYLTRANSFERASE TARBP1-RELATED"/>
    <property type="match status" value="1"/>
</dbReference>
<dbReference type="InterPro" id="IPR029028">
    <property type="entry name" value="Alpha/beta_knot_MTases"/>
</dbReference>
<dbReference type="InterPro" id="IPR029026">
    <property type="entry name" value="tRNA_m1G_MTases_N"/>
</dbReference>
<evidence type="ECO:0000256" key="3">
    <source>
        <dbReference type="ARBA" id="ARBA00022691"/>
    </source>
</evidence>
<evidence type="ECO:0000256" key="6">
    <source>
        <dbReference type="ARBA" id="ARBA00093266"/>
    </source>
</evidence>
<dbReference type="EC" id="2.1.1.34" evidence="8"/>
<evidence type="ECO:0000313" key="12">
    <source>
        <dbReference type="EMBL" id="KAL3499735.1"/>
    </source>
</evidence>
<dbReference type="Gene3D" id="3.40.1280.10">
    <property type="match status" value="1"/>
</dbReference>
<keyword evidence="2" id="KW-0808">Transferase</keyword>
<dbReference type="InterPro" id="IPR044748">
    <property type="entry name" value="Trm3/TARBP1_C"/>
</dbReference>
<evidence type="ECO:0000256" key="7">
    <source>
        <dbReference type="ARBA" id="ARBA00093361"/>
    </source>
</evidence>